<dbReference type="GeneID" id="82877952"/>
<evidence type="ECO:0000256" key="2">
    <source>
        <dbReference type="SAM" id="SignalP"/>
    </source>
</evidence>
<dbReference type="Proteomes" id="UP000019226">
    <property type="component" value="Chromosome"/>
</dbReference>
<feature type="signal peptide" evidence="2">
    <location>
        <begin position="1"/>
        <end position="26"/>
    </location>
</feature>
<dbReference type="EMBL" id="CP004350">
    <property type="protein sequence ID" value="AHI20385.1"/>
    <property type="molecule type" value="Genomic_DNA"/>
</dbReference>
<keyword evidence="2" id="KW-0732">Signal</keyword>
<name>A0ABM5PQU3_9CORY</name>
<feature type="chain" id="PRO_5046494182" description="Secreted protein" evidence="2">
    <location>
        <begin position="27"/>
        <end position="235"/>
    </location>
</feature>
<accession>A0ABM5PQU3</accession>
<organism evidence="3 4">
    <name type="scientific">Corynebacterium casei LMG S-19264</name>
    <dbReference type="NCBI Taxonomy" id="1285583"/>
    <lineage>
        <taxon>Bacteria</taxon>
        <taxon>Bacillati</taxon>
        <taxon>Actinomycetota</taxon>
        <taxon>Actinomycetes</taxon>
        <taxon>Mycobacteriales</taxon>
        <taxon>Corynebacteriaceae</taxon>
        <taxon>Corynebacterium</taxon>
    </lineage>
</organism>
<evidence type="ECO:0000256" key="1">
    <source>
        <dbReference type="SAM" id="MobiDB-lite"/>
    </source>
</evidence>
<evidence type="ECO:0000313" key="3">
    <source>
        <dbReference type="EMBL" id="AHI20385.1"/>
    </source>
</evidence>
<proteinExistence type="predicted"/>
<dbReference type="RefSeq" id="WP_025387775.1">
    <property type="nucleotide sequence ID" value="NZ_CP004350.1"/>
</dbReference>
<evidence type="ECO:0000313" key="4">
    <source>
        <dbReference type="Proteomes" id="UP000019226"/>
    </source>
</evidence>
<gene>
    <name evidence="3" type="ORF">CCASEI_09110</name>
</gene>
<feature type="compositionally biased region" description="Low complexity" evidence="1">
    <location>
        <begin position="31"/>
        <end position="45"/>
    </location>
</feature>
<feature type="region of interest" description="Disordered" evidence="1">
    <location>
        <begin position="31"/>
        <end position="55"/>
    </location>
</feature>
<protein>
    <recommendedName>
        <fullName evidence="5">Secreted protein</fullName>
    </recommendedName>
</protein>
<keyword evidence="4" id="KW-1185">Reference proteome</keyword>
<evidence type="ECO:0008006" key="5">
    <source>
        <dbReference type="Google" id="ProtNLM"/>
    </source>
</evidence>
<reference evidence="4" key="1">
    <citation type="submission" date="2013-02" db="EMBL/GenBank/DDBJ databases">
        <title>The complete genome sequence of Corynebacterium casei LMG S-19264 (=DSM 44701).</title>
        <authorList>
            <person name="Ruckert C."/>
            <person name="Albersmeier A."/>
            <person name="Kalinowski J."/>
        </authorList>
    </citation>
    <scope>NUCLEOTIDE SEQUENCE [LARGE SCALE GENOMIC DNA]</scope>
    <source>
        <strain evidence="4">LMG S-19264</strain>
    </source>
</reference>
<sequence length="235" mass="23834">MSKNRRLAFAAALAAALLGIATPAIAQSSAGPSAGVSQVASSSGVENPLDELGRPTAATQAQVRDFANQPWMPRDARNAILSALAFYAGEGDGESGVPLVEGGPNFEQFYWPTVSGKCIGGQGDSVGSAIAVPGPTEIPAPGAKSGETAFVFTALGTEPAAQRQGDMHVQWFNIDTFKTGITPLSNNGINPDGPATVSGTASTGKGTIVAVVSGTVKTQEQPCSFVPTAAIFEVK</sequence>